<dbReference type="Gene3D" id="3.90.350.10">
    <property type="entry name" value="Transposase Inhibitor Protein From Tn5, Chain A, domain 1"/>
    <property type="match status" value="1"/>
</dbReference>
<dbReference type="GO" id="GO:0003677">
    <property type="term" value="F:DNA binding"/>
    <property type="evidence" value="ECO:0007669"/>
    <property type="project" value="InterPro"/>
</dbReference>
<name>A0A7U7J3B2_9GAMM</name>
<dbReference type="InterPro" id="IPR012337">
    <property type="entry name" value="RNaseH-like_sf"/>
</dbReference>
<evidence type="ECO:0000313" key="4">
    <source>
        <dbReference type="Proteomes" id="UP000019184"/>
    </source>
</evidence>
<gene>
    <name evidence="3" type="ORF">BN874_3030003</name>
</gene>
<dbReference type="Proteomes" id="UP000019184">
    <property type="component" value="Unassembled WGS sequence"/>
</dbReference>
<dbReference type="Pfam" id="PF01609">
    <property type="entry name" value="DDE_Tnp_1"/>
    <property type="match status" value="1"/>
</dbReference>
<evidence type="ECO:0000259" key="2">
    <source>
        <dbReference type="Pfam" id="PF01609"/>
    </source>
</evidence>
<accession>A0A7U7J3B2</accession>
<dbReference type="GO" id="GO:0006313">
    <property type="term" value="P:DNA transposition"/>
    <property type="evidence" value="ECO:0007669"/>
    <property type="project" value="InterPro"/>
</dbReference>
<dbReference type="InterPro" id="IPR014737">
    <property type="entry name" value="Transposase_Tn5-like_C"/>
</dbReference>
<dbReference type="NCBIfam" id="NF033590">
    <property type="entry name" value="transpos_IS4_3"/>
    <property type="match status" value="1"/>
</dbReference>
<dbReference type="EMBL" id="CBTK010000228">
    <property type="protein sequence ID" value="CDH45949.1"/>
    <property type="molecule type" value="Genomic_DNA"/>
</dbReference>
<dbReference type="SUPFAM" id="SSF53098">
    <property type="entry name" value="Ribonuclease H-like"/>
    <property type="match status" value="1"/>
</dbReference>
<keyword evidence="4" id="KW-1185">Reference proteome</keyword>
<dbReference type="InterPro" id="IPR002559">
    <property type="entry name" value="Transposase_11"/>
</dbReference>
<dbReference type="InterPro" id="IPR054836">
    <property type="entry name" value="Tn5_transposase"/>
</dbReference>
<proteinExistence type="predicted"/>
<dbReference type="Gene3D" id="1.10.740.10">
    <property type="entry name" value="Transferase Inhibitor Protein From Tn5, Chain"/>
    <property type="match status" value="1"/>
</dbReference>
<dbReference type="GO" id="GO:0004803">
    <property type="term" value="F:transposase activity"/>
    <property type="evidence" value="ECO:0007669"/>
    <property type="project" value="InterPro"/>
</dbReference>
<evidence type="ECO:0000256" key="1">
    <source>
        <dbReference type="SAM" id="MobiDB-lite"/>
    </source>
</evidence>
<protein>
    <submittedName>
        <fullName evidence="3">Transposase</fullName>
    </submittedName>
</protein>
<comment type="caution">
    <text evidence="3">The sequence shown here is derived from an EMBL/GenBank/DDBJ whole genome shotgun (WGS) entry which is preliminary data.</text>
</comment>
<dbReference type="AlphaFoldDB" id="A0A7U7J3B2"/>
<feature type="region of interest" description="Disordered" evidence="1">
    <location>
        <begin position="303"/>
        <end position="331"/>
    </location>
</feature>
<dbReference type="InterPro" id="IPR047768">
    <property type="entry name" value="Tn5p-like"/>
</dbReference>
<evidence type="ECO:0000313" key="3">
    <source>
        <dbReference type="EMBL" id="CDH45949.1"/>
    </source>
</evidence>
<feature type="domain" description="Transposase IS4-like" evidence="2">
    <location>
        <begin position="88"/>
        <end position="267"/>
    </location>
</feature>
<dbReference type="PANTHER" id="PTHR37319:SF1">
    <property type="entry name" value="TRANSPOSASE TN5 DIMERISATION DOMAIN-CONTAINING PROTEIN"/>
    <property type="match status" value="1"/>
</dbReference>
<dbReference type="PANTHER" id="PTHR37319">
    <property type="entry name" value="TRANSPOSASE"/>
    <property type="match status" value="1"/>
</dbReference>
<organism evidence="3 4">
    <name type="scientific">Candidatus Contendobacter odensis Run_B_J11</name>
    <dbReference type="NCBI Taxonomy" id="1400861"/>
    <lineage>
        <taxon>Bacteria</taxon>
        <taxon>Pseudomonadati</taxon>
        <taxon>Pseudomonadota</taxon>
        <taxon>Gammaproteobacteria</taxon>
        <taxon>Candidatus Competibacteraceae</taxon>
        <taxon>Candidatus Contendibacter</taxon>
    </lineage>
</organism>
<reference evidence="3 4" key="1">
    <citation type="journal article" date="2014" name="ISME J.">
        <title>Candidatus Competibacter-lineage genomes retrieved from metagenomes reveal functional metabolic diversity.</title>
        <authorList>
            <person name="McIlroy S.J."/>
            <person name="Albertsen M."/>
            <person name="Andresen E.K."/>
            <person name="Saunders A.M."/>
            <person name="Kristiansen R."/>
            <person name="Stokholm-Bjerregaard M."/>
            <person name="Nielsen K.L."/>
            <person name="Nielsen P.H."/>
        </authorList>
    </citation>
    <scope>NUCLEOTIDE SEQUENCE [LARGE SCALE GENOMIC DNA]</scope>
    <source>
        <strain evidence="3 4">Run_B_J11</strain>
    </source>
</reference>
<sequence>MCVQDSMELDDTAQPGIAGLGPLRSLRQHGLYVHPTLAVTPDGVPLGVLDAWMWTRDRETLGEDKRHWPIEAKESMRWLEGFERCAELAATLPDTRLVYVADRESDIHEFMVRAQCHPQVDWLIRAAQDRKLAEGDTLWDRLAQASVLGEVSFTLPARPSRPSRPVVLTLRVERVTVQPKGGEPVTVTALRAREERASVGVDPLDWRLLTNRPAETLAAAAELIQWYGRRWTIEVFFRIFKTGCRVEALQLSTLERLEPALALYLIIAWRIQYLTVLGRVTPTLPCDAVLDPDEWHPVYVAIHRQPPPTTPPAARDDRLDRPLGWPFGSQG</sequence>